<dbReference type="Ensembl" id="ENSAMXT00000036370.1">
    <property type="protein sequence ID" value="ENSAMXP00000030645.1"/>
    <property type="gene ID" value="ENSAMXG00000032110.1"/>
</dbReference>
<dbReference type="InterPro" id="IPR050621">
    <property type="entry name" value="Tudor_domain_containing"/>
</dbReference>
<dbReference type="PROSITE" id="PS50304">
    <property type="entry name" value="TUDOR"/>
    <property type="match status" value="6"/>
</dbReference>
<dbReference type="STRING" id="7994.ENSAMXP00000030645"/>
<evidence type="ECO:0000256" key="1">
    <source>
        <dbReference type="SAM" id="MobiDB-lite"/>
    </source>
</evidence>
<reference evidence="3" key="3">
    <citation type="submission" date="2025-05" db="UniProtKB">
        <authorList>
            <consortium name="Ensembl"/>
        </authorList>
    </citation>
    <scope>IDENTIFICATION</scope>
</reference>
<dbReference type="Gene3D" id="2.30.30.140">
    <property type="match status" value="6"/>
</dbReference>
<dbReference type="Gene3D" id="2.40.50.90">
    <property type="match status" value="4"/>
</dbReference>
<reference evidence="4" key="2">
    <citation type="journal article" date="2014" name="Nat. Commun.">
        <title>The cavefish genome reveals candidate genes for eye loss.</title>
        <authorList>
            <person name="McGaugh S.E."/>
            <person name="Gross J.B."/>
            <person name="Aken B."/>
            <person name="Blin M."/>
            <person name="Borowsky R."/>
            <person name="Chalopin D."/>
            <person name="Hinaux H."/>
            <person name="Jeffery W.R."/>
            <person name="Keene A."/>
            <person name="Ma L."/>
            <person name="Minx P."/>
            <person name="Murphy D."/>
            <person name="O'Quin K.E."/>
            <person name="Retaux S."/>
            <person name="Rohner N."/>
            <person name="Searle S.M."/>
            <person name="Stahl B.A."/>
            <person name="Tabin C."/>
            <person name="Volff J.N."/>
            <person name="Yoshizawa M."/>
            <person name="Warren W.C."/>
        </authorList>
    </citation>
    <scope>NUCLEOTIDE SEQUENCE [LARGE SCALE GENOMIC DNA]</scope>
    <source>
        <strain evidence="4">female</strain>
    </source>
</reference>
<dbReference type="Ensembl" id="ENSAMXT00000037831.1">
    <property type="protein sequence ID" value="ENSAMXP00000037467.1"/>
    <property type="gene ID" value="ENSAMXG00000032110.1"/>
</dbReference>
<dbReference type="PANTHER" id="PTHR22948:SF15">
    <property type="entry name" value="TUDOR DOMAIN-CONTAINING PROTEIN 6"/>
    <property type="match status" value="1"/>
</dbReference>
<organism evidence="3 4">
    <name type="scientific">Astyanax mexicanus</name>
    <name type="common">Blind cave fish</name>
    <name type="synonym">Astyanax fasciatus mexicanus</name>
    <dbReference type="NCBI Taxonomy" id="7994"/>
    <lineage>
        <taxon>Eukaryota</taxon>
        <taxon>Metazoa</taxon>
        <taxon>Chordata</taxon>
        <taxon>Craniata</taxon>
        <taxon>Vertebrata</taxon>
        <taxon>Euteleostomi</taxon>
        <taxon>Actinopterygii</taxon>
        <taxon>Neopterygii</taxon>
        <taxon>Teleostei</taxon>
        <taxon>Ostariophysi</taxon>
        <taxon>Characiformes</taxon>
        <taxon>Characoidei</taxon>
        <taxon>Acestrorhamphidae</taxon>
        <taxon>Acestrorhamphinae</taxon>
        <taxon>Astyanax</taxon>
    </lineage>
</organism>
<proteinExistence type="predicted"/>
<dbReference type="Pfam" id="PF00567">
    <property type="entry name" value="TUDOR"/>
    <property type="match status" value="6"/>
</dbReference>
<name>A0A3B1J5B3_ASTMX</name>
<dbReference type="InterPro" id="IPR002999">
    <property type="entry name" value="Tudor"/>
</dbReference>
<dbReference type="InterPro" id="IPR035437">
    <property type="entry name" value="SNase_OB-fold_sf"/>
</dbReference>
<dbReference type="FunFam" id="2.30.30.140:FF:000018">
    <property type="entry name" value="Serine/threonine-protein kinase 31"/>
    <property type="match status" value="3"/>
</dbReference>
<accession>A0A3B1J5B3</accession>
<dbReference type="PANTHER" id="PTHR22948">
    <property type="entry name" value="TUDOR DOMAIN CONTAINING PROTEIN"/>
    <property type="match status" value="1"/>
</dbReference>
<evidence type="ECO:0000313" key="4">
    <source>
        <dbReference type="Proteomes" id="UP000018467"/>
    </source>
</evidence>
<dbReference type="Bgee" id="ENSAMXG00000032110">
    <property type="expression patterns" value="Expressed in testis and 4 other cell types or tissues"/>
</dbReference>
<protein>
    <submittedName>
        <fullName evidence="3">Tudor domain-containing protein 6-like</fullName>
    </submittedName>
</protein>
<feature type="domain" description="Tudor" evidence="2">
    <location>
        <begin position="298"/>
        <end position="354"/>
    </location>
</feature>
<dbReference type="GeneTree" id="ENSGT00940000159049"/>
<dbReference type="SUPFAM" id="SSF63748">
    <property type="entry name" value="Tudor/PWWP/MBT"/>
    <property type="match status" value="6"/>
</dbReference>
<reference evidence="4" key="1">
    <citation type="submission" date="2013-03" db="EMBL/GenBank/DDBJ databases">
        <authorList>
            <person name="Jeffery W."/>
            <person name="Warren W."/>
            <person name="Wilson R.K."/>
        </authorList>
    </citation>
    <scope>NUCLEOTIDE SEQUENCE</scope>
    <source>
        <strain evidence="4">female</strain>
    </source>
</reference>
<evidence type="ECO:0000313" key="3">
    <source>
        <dbReference type="Ensembl" id="ENSAMXP00000037467.1"/>
    </source>
</evidence>
<feature type="domain" description="Tudor" evidence="2">
    <location>
        <begin position="783"/>
        <end position="841"/>
    </location>
</feature>
<feature type="region of interest" description="Disordered" evidence="1">
    <location>
        <begin position="446"/>
        <end position="472"/>
    </location>
</feature>
<keyword evidence="4" id="KW-1185">Reference proteome</keyword>
<dbReference type="Proteomes" id="UP000018467">
    <property type="component" value="Unassembled WGS sequence"/>
</dbReference>
<evidence type="ECO:0000259" key="2">
    <source>
        <dbReference type="PROSITE" id="PS50304"/>
    </source>
</evidence>
<dbReference type="GO" id="GO:0030719">
    <property type="term" value="P:P granule organization"/>
    <property type="evidence" value="ECO:0007669"/>
    <property type="project" value="UniProtKB-ARBA"/>
</dbReference>
<sequence length="1548" mass="173286">MEDSPEDLKSTYQGLHSDFSNPFEGHSVLNEHLFTIGTVVEVNVSYVESDQTFWCQMADSVPSLKMLMEDLQRHYSCSQFQMLIGSICVACHPNNGMWYRAHVLNHQLNSSQVDVRLIDYGQRLKVPLQDLRPIDSEFLKLKRQAFQCSLFNKVNSVSSEDTALSDSAFSDSFDLISSASLDNATLKFTICAVMYDPQGTMLNVVDIESLSPNCRTALIQKEANSSAVDSLDTHCVLNSPQADSSHHINLHTKEKVWITCVKGVDHFYGQFKPNAAMVEKLTKDIQQFCGMTHPKGNNFLPQMMCIARYKDGQLYRGQIKSVNPKIIVHFVDYGDLLILDESDLLPFPAEPSANMSLPFQAVKFSLFNVSLEESTTELNAWFESYATDRMFTATIMGKGPNGELLVEMHDGKTNINVKAKEKWNEIQNKECNARIQDINQLSHGLVKPLGRRDNSNSNLQADQGYRKAQKSADHTSFTGHNVKNVQCTDFAVCASGPIVSLKMEKQKDNEKPVPSYSKLKDLPSRIMNAGCVSEGYISHCNSPSSFFVQLACEDSDIFSLVDKLNCSQLCESQVEYSQLMPGHLVKAQYPSDGAWYRAVVKNKLDNCTILVEFIDYGNEAILSASKVRQLDMQFLKFPRYSIHCCINVGNAERKKEWTEEQMDIFKNVIVANGERKLRCNFIEEKESVWQVGIQDQSLLNLESTLELKSCNTSTTVCSRGVCPGVYKKPDVSLGQTIKAYASSVVDPNFFWCQFADSEKLDKISSIAQETGHSAQTNRVLLDHLSQGDSCLALFPDDNLWYRAQVINKSVSSVSVLFVDYGNESELDQTSVRSVPASLLEIPPQAFLCQVEGFKAVDGCWNEAASGRFTELLVDKPLNVIIQNVKMASDLPFCHQYSVQIECNKVCISDLMKDYWNDSTANIYGQMTEEVFLKPMTVTDVDVLSPTSVNKTWDTTVTSVPSVKCVPKVTDLPPTTFEQDCVSEVYISHIISPNSFFVQLAKDENGLVSLTEELNSISSSVNNQAQMNYFPHGSLVKAVFPDDNSWYRAVIKETNGKDIHVEFIDFGNEATVPATSVRKLEEQFLQVPRFSIHCSLKRDHPTGILIGMEKEACPLAAVLKKAGEKRLFCKFIKKNKTVWEVNLADQRSTLDGLPLEIWDDFSTLQNDSPKQDMAFKKPEISVGQTVEAYASSMDGPNYFWCQGANSEGLDTISLIAQEAGNSAEIACIQIDELCQGDPCLALFTDKLWYRAKVIKKSQKSVSVLFVDYGNESENESGSVKPLPLSLLERPLQAFLCQLEGFSPSGGSWNSNATDKFWELVVDKPLTLTVTNIQNDLDSPFPSYCVKVQSQECVVNEQMKSFWTAAVCPNDESPKLPLSNADTVPVVCNVQSVPEKRLHEIYDNSQENIKTLSDFKPQSFSPFEKQEQEETFRQIVHIKEECEEIEVTQRTLATRDVCLINGDESSLALDKCVSKSKDEFRGINVKCSSKSFQNGQLDNLLPCVGMSETASSNEYDQTLVNQENSDVPYSQADLVGCKAELDEMFQKMDV</sequence>
<feature type="domain" description="Tudor" evidence="2">
    <location>
        <begin position="578"/>
        <end position="637"/>
    </location>
</feature>
<feature type="domain" description="Tudor" evidence="2">
    <location>
        <begin position="1028"/>
        <end position="1086"/>
    </location>
</feature>
<dbReference type="SMART" id="SM00333">
    <property type="entry name" value="TUDOR"/>
    <property type="match status" value="6"/>
</dbReference>
<feature type="domain" description="Tudor" evidence="2">
    <location>
        <begin position="1231"/>
        <end position="1288"/>
    </location>
</feature>
<feature type="domain" description="Tudor" evidence="2">
    <location>
        <begin position="81"/>
        <end position="141"/>
    </location>
</feature>